<dbReference type="CDD" id="cd06464">
    <property type="entry name" value="ACD_sHsps-like"/>
    <property type="match status" value="1"/>
</dbReference>
<keyword evidence="1 6" id="KW-0346">Stress response</keyword>
<evidence type="ECO:0000256" key="3">
    <source>
        <dbReference type="RuleBase" id="RU003616"/>
    </source>
</evidence>
<dbReference type="Proteomes" id="UP000076154">
    <property type="component" value="Unassembled WGS sequence"/>
</dbReference>
<reference evidence="6" key="1">
    <citation type="submission" date="2018-04" db="EMBL/GenBank/DDBJ databases">
        <title>Whole genome sequencing of Hypsizygus marmoreus.</title>
        <authorList>
            <person name="Choi I.-G."/>
            <person name="Min B."/>
            <person name="Kim J.-G."/>
            <person name="Kim S."/>
            <person name="Oh Y.-L."/>
            <person name="Kong W.-S."/>
            <person name="Park H."/>
            <person name="Jeong J."/>
            <person name="Song E.-S."/>
        </authorList>
    </citation>
    <scope>NUCLEOTIDE SEQUENCE [LARGE SCALE GENOMIC DNA]</scope>
    <source>
        <strain evidence="6">51987-8</strain>
    </source>
</reference>
<comment type="caution">
    <text evidence="6">The sequence shown here is derived from an EMBL/GenBank/DDBJ whole genome shotgun (WGS) entry which is preliminary data.</text>
</comment>
<gene>
    <name evidence="6" type="primary">hspc4-1</name>
    <name evidence="6" type="ORF">Hypma_016231</name>
</gene>
<evidence type="ECO:0000313" key="7">
    <source>
        <dbReference type="Proteomes" id="UP000076154"/>
    </source>
</evidence>
<feature type="domain" description="SHSP" evidence="5">
    <location>
        <begin position="45"/>
        <end position="186"/>
    </location>
</feature>
<dbReference type="Pfam" id="PF00011">
    <property type="entry name" value="HSP20"/>
    <property type="match status" value="2"/>
</dbReference>
<accession>A0A369IY45</accession>
<dbReference type="InterPro" id="IPR002068">
    <property type="entry name" value="A-crystallin/Hsp20_dom"/>
</dbReference>
<evidence type="ECO:0000256" key="1">
    <source>
        <dbReference type="ARBA" id="ARBA00023016"/>
    </source>
</evidence>
<comment type="similarity">
    <text evidence="2 3">Belongs to the small heat shock protein (HSP20) family.</text>
</comment>
<feature type="compositionally biased region" description="Basic and acidic residues" evidence="4">
    <location>
        <begin position="95"/>
        <end position="105"/>
    </location>
</feature>
<dbReference type="EMBL" id="LUEZ02000096">
    <property type="protein sequence ID" value="RDB14701.1"/>
    <property type="molecule type" value="Genomic_DNA"/>
</dbReference>
<sequence>MSFTRQLLREFRPLFRLLEEPISRPGPSYLPALGRPSSLFDSPLFESAFTRPAIDVTEEGNKYILEAELPGVKKENIEVRIGDAGRSVTIEGKVEEKRKQKHPETIEAPSGAEAKDAGTAVAQATDEAGTQISTERTFVSNATFRRTVWLPRPVDASNVTANLDHGVLTINISKAEEKDSVVVPVQ</sequence>
<organism evidence="6 7">
    <name type="scientific">Hypsizygus marmoreus</name>
    <name type="common">White beech mushroom</name>
    <name type="synonym">Agaricus marmoreus</name>
    <dbReference type="NCBI Taxonomy" id="39966"/>
    <lineage>
        <taxon>Eukaryota</taxon>
        <taxon>Fungi</taxon>
        <taxon>Dikarya</taxon>
        <taxon>Basidiomycota</taxon>
        <taxon>Agaricomycotina</taxon>
        <taxon>Agaricomycetes</taxon>
        <taxon>Agaricomycetidae</taxon>
        <taxon>Agaricales</taxon>
        <taxon>Tricholomatineae</taxon>
        <taxon>Lyophyllaceae</taxon>
        <taxon>Hypsizygus</taxon>
    </lineage>
</organism>
<protein>
    <submittedName>
        <fullName evidence="6">Small heat shock protein C4</fullName>
    </submittedName>
</protein>
<evidence type="ECO:0000259" key="5">
    <source>
        <dbReference type="PROSITE" id="PS01031"/>
    </source>
</evidence>
<dbReference type="SUPFAM" id="SSF49764">
    <property type="entry name" value="HSP20-like chaperones"/>
    <property type="match status" value="1"/>
</dbReference>
<proteinExistence type="inferred from homology"/>
<feature type="region of interest" description="Disordered" evidence="4">
    <location>
        <begin position="95"/>
        <end position="117"/>
    </location>
</feature>
<dbReference type="InterPro" id="IPR008978">
    <property type="entry name" value="HSP20-like_chaperone"/>
</dbReference>
<dbReference type="PANTHER" id="PTHR11527">
    <property type="entry name" value="HEAT-SHOCK PROTEIN 20 FAMILY MEMBER"/>
    <property type="match status" value="1"/>
</dbReference>
<evidence type="ECO:0000256" key="2">
    <source>
        <dbReference type="PROSITE-ProRule" id="PRU00285"/>
    </source>
</evidence>
<dbReference type="InParanoid" id="A0A369IY45"/>
<name>A0A369IY45_HYPMA</name>
<dbReference type="STRING" id="39966.A0A369IY45"/>
<dbReference type="InterPro" id="IPR031107">
    <property type="entry name" value="Small_HSP"/>
</dbReference>
<dbReference type="OrthoDB" id="1431247at2759"/>
<keyword evidence="7" id="KW-1185">Reference proteome</keyword>
<dbReference type="AlphaFoldDB" id="A0A369IY45"/>
<dbReference type="PROSITE" id="PS01031">
    <property type="entry name" value="SHSP"/>
    <property type="match status" value="1"/>
</dbReference>
<evidence type="ECO:0000313" key="6">
    <source>
        <dbReference type="EMBL" id="RDB14701.1"/>
    </source>
</evidence>
<dbReference type="Gene3D" id="2.60.40.790">
    <property type="match status" value="1"/>
</dbReference>
<evidence type="ECO:0000256" key="4">
    <source>
        <dbReference type="SAM" id="MobiDB-lite"/>
    </source>
</evidence>